<feature type="region of interest" description="Disordered" evidence="1">
    <location>
        <begin position="1"/>
        <end position="95"/>
    </location>
</feature>
<keyword evidence="3" id="KW-1185">Reference proteome</keyword>
<dbReference type="RefSeq" id="XP_018270602.1">
    <property type="nucleotide sequence ID" value="XM_018414530.1"/>
</dbReference>
<dbReference type="EMBL" id="KQ474080">
    <property type="protein sequence ID" value="KPV74553.1"/>
    <property type="molecule type" value="Genomic_DNA"/>
</dbReference>
<organism evidence="2 3">
    <name type="scientific">Rhodotorula graminis (strain WP1)</name>
    <dbReference type="NCBI Taxonomy" id="578459"/>
    <lineage>
        <taxon>Eukaryota</taxon>
        <taxon>Fungi</taxon>
        <taxon>Dikarya</taxon>
        <taxon>Basidiomycota</taxon>
        <taxon>Pucciniomycotina</taxon>
        <taxon>Microbotryomycetes</taxon>
        <taxon>Sporidiobolales</taxon>
        <taxon>Sporidiobolaceae</taxon>
        <taxon>Rhodotorula</taxon>
    </lineage>
</organism>
<dbReference type="AlphaFoldDB" id="A0A194S1F4"/>
<dbReference type="Proteomes" id="UP000053890">
    <property type="component" value="Unassembled WGS sequence"/>
</dbReference>
<evidence type="ECO:0000313" key="3">
    <source>
        <dbReference type="Proteomes" id="UP000053890"/>
    </source>
</evidence>
<feature type="non-terminal residue" evidence="2">
    <location>
        <position position="277"/>
    </location>
</feature>
<reference evidence="2 3" key="1">
    <citation type="journal article" date="2015" name="Front. Microbiol.">
        <title>Genome sequence of the plant growth promoting endophytic yeast Rhodotorula graminis WP1.</title>
        <authorList>
            <person name="Firrincieli A."/>
            <person name="Otillar R."/>
            <person name="Salamov A."/>
            <person name="Schmutz J."/>
            <person name="Khan Z."/>
            <person name="Redman R.S."/>
            <person name="Fleck N.D."/>
            <person name="Lindquist E."/>
            <person name="Grigoriev I.V."/>
            <person name="Doty S.L."/>
        </authorList>
    </citation>
    <scope>NUCLEOTIDE SEQUENCE [LARGE SCALE GENOMIC DNA]</scope>
    <source>
        <strain evidence="2 3">WP1</strain>
    </source>
</reference>
<sequence>MDSHPQDSASPASSSRAAAVATLRRAASNRGSPATSRTPSPTVSRSPSLSVKDRRRSRSIGALSGPFPSAHDNGDDTSLFPPPLPDFPASSASSLERTASLLARQLAMARLTGTAPPPVPATLLGNDEPLPTLAELQHRARAKLAAASAASAASGSSGTAALARSGTLLHAPPPPLSAMPAPLRRNNTVTGVGTALLEHELVLAASALAPGSAPRPAPPPASADAGDERAAARVNLMRKLSARKLAGPTVPRGAGPGRPALDVVGVIGRARPRSASV</sequence>
<name>A0A194S1F4_RHOGW</name>
<feature type="region of interest" description="Disordered" evidence="1">
    <location>
        <begin position="210"/>
        <end position="230"/>
    </location>
</feature>
<proteinExistence type="predicted"/>
<dbReference type="GeneID" id="28974978"/>
<evidence type="ECO:0000313" key="2">
    <source>
        <dbReference type="EMBL" id="KPV74553.1"/>
    </source>
</evidence>
<evidence type="ECO:0000256" key="1">
    <source>
        <dbReference type="SAM" id="MobiDB-lite"/>
    </source>
</evidence>
<gene>
    <name evidence="2" type="ORF">RHOBADRAFT_45042</name>
</gene>
<feature type="compositionally biased region" description="Low complexity" evidence="1">
    <location>
        <begin position="8"/>
        <end position="50"/>
    </location>
</feature>
<accession>A0A194S1F4</accession>
<dbReference type="OrthoDB" id="430364at2759"/>
<protein>
    <submittedName>
        <fullName evidence="2">Uncharacterized protein</fullName>
    </submittedName>
</protein>